<comment type="caution">
    <text evidence="3">The sequence shown here is derived from an EMBL/GenBank/DDBJ whole genome shotgun (WGS) entry which is preliminary data.</text>
</comment>
<feature type="compositionally biased region" description="Polar residues" evidence="2">
    <location>
        <begin position="208"/>
        <end position="231"/>
    </location>
</feature>
<feature type="coiled-coil region" evidence="1">
    <location>
        <begin position="412"/>
        <end position="439"/>
    </location>
</feature>
<keyword evidence="4" id="KW-1185">Reference proteome</keyword>
<evidence type="ECO:0000313" key="3">
    <source>
        <dbReference type="EMBL" id="OLL24352.1"/>
    </source>
</evidence>
<dbReference type="AlphaFoldDB" id="A0A1U7LP80"/>
<feature type="compositionally biased region" description="Basic and acidic residues" evidence="2">
    <location>
        <begin position="455"/>
        <end position="474"/>
    </location>
</feature>
<organism evidence="3 4">
    <name type="scientific">Neolecta irregularis (strain DAH-3)</name>
    <dbReference type="NCBI Taxonomy" id="1198029"/>
    <lineage>
        <taxon>Eukaryota</taxon>
        <taxon>Fungi</taxon>
        <taxon>Dikarya</taxon>
        <taxon>Ascomycota</taxon>
        <taxon>Taphrinomycotina</taxon>
        <taxon>Neolectales</taxon>
        <taxon>Neolectaceae</taxon>
        <taxon>Neolecta</taxon>
    </lineage>
</organism>
<gene>
    <name evidence="3" type="ORF">NEOLI_005088</name>
</gene>
<feature type="region of interest" description="Disordered" evidence="2">
    <location>
        <begin position="308"/>
        <end position="327"/>
    </location>
</feature>
<protein>
    <recommendedName>
        <fullName evidence="5">BHLH domain-containing protein</fullName>
    </recommendedName>
</protein>
<feature type="region of interest" description="Disordered" evidence="2">
    <location>
        <begin position="165"/>
        <end position="231"/>
    </location>
</feature>
<evidence type="ECO:0000313" key="4">
    <source>
        <dbReference type="Proteomes" id="UP000186594"/>
    </source>
</evidence>
<keyword evidence="1" id="KW-0175">Coiled coil</keyword>
<feature type="non-terminal residue" evidence="3">
    <location>
        <position position="1"/>
    </location>
</feature>
<feature type="compositionally biased region" description="Low complexity" evidence="2">
    <location>
        <begin position="194"/>
        <end position="207"/>
    </location>
</feature>
<dbReference type="EMBL" id="LXFE01000855">
    <property type="protein sequence ID" value="OLL24352.1"/>
    <property type="molecule type" value="Genomic_DNA"/>
</dbReference>
<evidence type="ECO:0000256" key="2">
    <source>
        <dbReference type="SAM" id="MobiDB-lite"/>
    </source>
</evidence>
<proteinExistence type="predicted"/>
<feature type="region of interest" description="Disordered" evidence="2">
    <location>
        <begin position="441"/>
        <end position="497"/>
    </location>
</feature>
<sequence length="497" mass="55134">QTTTIVRLTLSGYSINDNRPRFPFPLSSFHLSPPAAASPGSDCGSALKITQGSSRLLPKSLDSLYSFFKNLGSRRIHVHPSYSRLYDLLHVMTTVSGSDRQVPIGSLNQLQLQQQPNPHSLTGLMNQEDSPTHQNWPTPNQTTNAPQYPIGETKFLNEWMSGLENDAHSSASSPSEVMYTPPTDIMHPPQQARSSTHSQSSYSHYPSENTYFMSQPTRTPSQPYHGTGSHASSPVSAMFYSYTPITPSTPVPSQRRPGQAGPSRPLTPSTMQQAGNFTQYTASPTTFERPDLRHRSVSSAGMTSLSAISAARRGGGSPTSAIAPYDKNRRARSSSLLSASAPASLKSEEELSAEELAAMKSEDLNNKRARAATEHRRRVELKESFEKLRLVLGIPQPRVGKRDMVEQAVVTLESYRERERDLLKRLADAQRELQEFRNRPAQWALQTPPGSMIAEEYRRSPQSDERLRQGKSEGHNGWLADPMTDDVVPRHSQSPMR</sequence>
<name>A0A1U7LP80_NEOID</name>
<feature type="region of interest" description="Disordered" evidence="2">
    <location>
        <begin position="246"/>
        <end position="271"/>
    </location>
</feature>
<reference evidence="3 4" key="1">
    <citation type="submission" date="2016-04" db="EMBL/GenBank/DDBJ databases">
        <title>Evolutionary innovation and constraint leading to complex multicellularity in the Ascomycota.</title>
        <authorList>
            <person name="Cisse O."/>
            <person name="Nguyen A."/>
            <person name="Hewitt D.A."/>
            <person name="Jedd G."/>
            <person name="Stajich J.E."/>
        </authorList>
    </citation>
    <scope>NUCLEOTIDE SEQUENCE [LARGE SCALE GENOMIC DNA]</scope>
    <source>
        <strain evidence="3 4">DAH-3</strain>
    </source>
</reference>
<evidence type="ECO:0000256" key="1">
    <source>
        <dbReference type="SAM" id="Coils"/>
    </source>
</evidence>
<accession>A0A1U7LP80</accession>
<dbReference type="Proteomes" id="UP000186594">
    <property type="component" value="Unassembled WGS sequence"/>
</dbReference>
<evidence type="ECO:0008006" key="5">
    <source>
        <dbReference type="Google" id="ProtNLM"/>
    </source>
</evidence>